<evidence type="ECO:0000313" key="3">
    <source>
        <dbReference type="Proteomes" id="UP000002059"/>
    </source>
</evidence>
<organism evidence="2 3">
    <name type="scientific">Paracoccidioides lutzii (strain ATCC MYA-826 / Pb01)</name>
    <name type="common">Paracoccidioides brasiliensis</name>
    <dbReference type="NCBI Taxonomy" id="502779"/>
    <lineage>
        <taxon>Eukaryota</taxon>
        <taxon>Fungi</taxon>
        <taxon>Dikarya</taxon>
        <taxon>Ascomycota</taxon>
        <taxon>Pezizomycotina</taxon>
        <taxon>Eurotiomycetes</taxon>
        <taxon>Eurotiomycetidae</taxon>
        <taxon>Onygenales</taxon>
        <taxon>Ajellomycetaceae</taxon>
        <taxon>Paracoccidioides</taxon>
    </lineage>
</organism>
<dbReference type="VEuPathDB" id="FungiDB:PAAG_11805"/>
<evidence type="ECO:0000313" key="2">
    <source>
        <dbReference type="EMBL" id="KGQ01457.1"/>
    </source>
</evidence>
<dbReference type="Proteomes" id="UP000002059">
    <property type="component" value="Partially assembled WGS sequence"/>
</dbReference>
<dbReference type="RefSeq" id="XP_015702979.1">
    <property type="nucleotide sequence ID" value="XM_015847387.1"/>
</dbReference>
<proteinExistence type="predicted"/>
<dbReference type="AlphaFoldDB" id="A0A0A2V510"/>
<dbReference type="HOGENOM" id="CLU_1928244_0_0_1"/>
<feature type="region of interest" description="Disordered" evidence="1">
    <location>
        <begin position="1"/>
        <end position="68"/>
    </location>
</feature>
<dbReference type="GeneID" id="26970680"/>
<reference evidence="2 3" key="1">
    <citation type="journal article" date="2011" name="PLoS Genet.">
        <title>Comparative genomic analysis of human fungal pathogens causing paracoccidioidomycosis.</title>
        <authorList>
            <person name="Desjardins C.A."/>
            <person name="Champion M.D."/>
            <person name="Holder J.W."/>
            <person name="Muszewska A."/>
            <person name="Goldberg J."/>
            <person name="Bailao A.M."/>
            <person name="Brigido M.M."/>
            <person name="Ferreira M.E."/>
            <person name="Garcia A.M."/>
            <person name="Grynberg M."/>
            <person name="Gujja S."/>
            <person name="Heiman D.I."/>
            <person name="Henn M.R."/>
            <person name="Kodira C.D."/>
            <person name="Leon-Narvaez H."/>
            <person name="Longo L.V."/>
            <person name="Ma L.J."/>
            <person name="Malavazi I."/>
            <person name="Matsuo A.L."/>
            <person name="Morais F.V."/>
            <person name="Pereira M."/>
            <person name="Rodriguez-Brito S."/>
            <person name="Sakthikumar S."/>
            <person name="Salem-Izacc S.M."/>
            <person name="Sykes S.M."/>
            <person name="Teixeira M.M."/>
            <person name="Vallejo M.C."/>
            <person name="Walter M.E."/>
            <person name="Yandava C."/>
            <person name="Young S."/>
            <person name="Zeng Q."/>
            <person name="Zucker J."/>
            <person name="Felipe M.S."/>
            <person name="Goldman G.H."/>
            <person name="Haas B.J."/>
            <person name="McEwen J.G."/>
            <person name="Nino-Vega G."/>
            <person name="Puccia R."/>
            <person name="San-Blas G."/>
            <person name="Soares C.M."/>
            <person name="Birren B.W."/>
            <person name="Cuomo C.A."/>
        </authorList>
    </citation>
    <scope>NUCLEOTIDE SEQUENCE [LARGE SCALE GENOMIC DNA]</scope>
    <source>
        <strain evidence="3">ATCC MYA-826 / Pb01</strain>
    </source>
</reference>
<sequence length="128" mass="13894">MPPSGTKLDPQLRPPATDSTFRTRVTESAKCMRVTGSAGRTTPRPGQGSRVFWSRRSGGARRRGGPRIGQERPLELLSGLSAALAAIGETRLAEWDGMQEVLITLFFWPANGNWWRGTGVDVKSGVLS</sequence>
<dbReference type="OMA" id="ESAKCMR"/>
<protein>
    <submittedName>
        <fullName evidence="2">Uncharacterized protein</fullName>
    </submittedName>
</protein>
<dbReference type="EMBL" id="KN294001">
    <property type="protein sequence ID" value="KGQ01457.1"/>
    <property type="molecule type" value="Genomic_DNA"/>
</dbReference>
<dbReference type="KEGG" id="pbl:PAAG_11805"/>
<gene>
    <name evidence="2" type="ORF">PAAG_11805</name>
</gene>
<dbReference type="OrthoDB" id="10440219at2759"/>
<name>A0A0A2V510_PARBA</name>
<keyword evidence="3" id="KW-1185">Reference proteome</keyword>
<accession>A0A0A2V510</accession>
<evidence type="ECO:0000256" key="1">
    <source>
        <dbReference type="SAM" id="MobiDB-lite"/>
    </source>
</evidence>